<evidence type="ECO:0000256" key="4">
    <source>
        <dbReference type="ARBA" id="ARBA00022980"/>
    </source>
</evidence>
<evidence type="ECO:0000256" key="2">
    <source>
        <dbReference type="ARBA" id="ARBA00009083"/>
    </source>
</evidence>
<keyword evidence="7" id="KW-1185">Reference proteome</keyword>
<dbReference type="STRING" id="5786.F1A460"/>
<dbReference type="InParanoid" id="F1A460"/>
<proteinExistence type="inferred from homology"/>
<dbReference type="NCBIfam" id="NF004424">
    <property type="entry name" value="PRK05766.1"/>
    <property type="match status" value="1"/>
</dbReference>
<gene>
    <name evidence="6" type="ORF">DICPUDRAFT_51529</name>
</gene>
<dbReference type="RefSeq" id="XP_003294453.1">
    <property type="nucleotide sequence ID" value="XM_003294405.1"/>
</dbReference>
<dbReference type="InterPro" id="IPR018271">
    <property type="entry name" value="Ribosomal_uS14_CS"/>
</dbReference>
<dbReference type="PROSITE" id="PS00527">
    <property type="entry name" value="RIBOSOMAL_S14"/>
    <property type="match status" value="1"/>
</dbReference>
<dbReference type="Pfam" id="PF00253">
    <property type="entry name" value="Ribosomal_S14"/>
    <property type="match status" value="1"/>
</dbReference>
<dbReference type="GeneID" id="10506758"/>
<dbReference type="Proteomes" id="UP000001064">
    <property type="component" value="Unassembled WGS sequence"/>
</dbReference>
<dbReference type="GO" id="GO:0002181">
    <property type="term" value="P:cytoplasmic translation"/>
    <property type="evidence" value="ECO:0000318"/>
    <property type="project" value="GO_Central"/>
</dbReference>
<dbReference type="OMA" id="HCFREIA"/>
<accession>F1A460</accession>
<dbReference type="PANTHER" id="PTHR12010">
    <property type="entry name" value="40S RIBOSOMAL PROTEIN S29"/>
    <property type="match status" value="1"/>
</dbReference>
<dbReference type="Gene3D" id="4.10.830.10">
    <property type="entry name" value="30s Ribosomal Protein S14, Chain N"/>
    <property type="match status" value="1"/>
</dbReference>
<comment type="similarity">
    <text evidence="2">Belongs to the universal ribosomal protein uS14 family.</text>
</comment>
<evidence type="ECO:0000313" key="7">
    <source>
        <dbReference type="Proteomes" id="UP000001064"/>
    </source>
</evidence>
<keyword evidence="4 6" id="KW-0689">Ribosomal protein</keyword>
<dbReference type="InterPro" id="IPR039744">
    <property type="entry name" value="RIbosomal_uS14_euk_arc"/>
</dbReference>
<dbReference type="InterPro" id="IPR001209">
    <property type="entry name" value="Ribosomal_uS14"/>
</dbReference>
<dbReference type="AlphaFoldDB" id="F1A460"/>
<protein>
    <submittedName>
        <fullName evidence="6">40S ribosomal protein S29</fullName>
    </submittedName>
</protein>
<evidence type="ECO:0000256" key="1">
    <source>
        <dbReference type="ARBA" id="ARBA00001947"/>
    </source>
</evidence>
<evidence type="ECO:0000256" key="3">
    <source>
        <dbReference type="ARBA" id="ARBA00022833"/>
    </source>
</evidence>
<dbReference type="FunFam" id="4.10.830.10:FF:000002">
    <property type="entry name" value="40S ribosomal protein S29"/>
    <property type="match status" value="1"/>
</dbReference>
<comment type="cofactor">
    <cofactor evidence="1">
        <name>Zn(2+)</name>
        <dbReference type="ChEBI" id="CHEBI:29105"/>
    </cofactor>
</comment>
<name>F1A460_DICPU</name>
<dbReference type="GO" id="GO:0022627">
    <property type="term" value="C:cytosolic small ribosomal subunit"/>
    <property type="evidence" value="ECO:0000318"/>
    <property type="project" value="GO_Central"/>
</dbReference>
<keyword evidence="3" id="KW-0862">Zinc</keyword>
<dbReference type="InterPro" id="IPR043140">
    <property type="entry name" value="Ribosomal_uS14_sf"/>
</dbReference>
<sequence>MARELWLTHPRTFGPGSRTCRTCGNHHGIIRKYGLMMCRRCFRSNAEAIGFNKYR</sequence>
<reference evidence="7" key="1">
    <citation type="journal article" date="2011" name="Genome Biol.">
        <title>Comparative genomics of the social amoebae Dictyostelium discoideum and Dictyostelium purpureum.</title>
        <authorList>
            <consortium name="US DOE Joint Genome Institute (JGI-PGF)"/>
            <person name="Sucgang R."/>
            <person name="Kuo A."/>
            <person name="Tian X."/>
            <person name="Salerno W."/>
            <person name="Parikh A."/>
            <person name="Feasley C.L."/>
            <person name="Dalin E."/>
            <person name="Tu H."/>
            <person name="Huang E."/>
            <person name="Barry K."/>
            <person name="Lindquist E."/>
            <person name="Shapiro H."/>
            <person name="Bruce D."/>
            <person name="Schmutz J."/>
            <person name="Salamov A."/>
            <person name="Fey P."/>
            <person name="Gaudet P."/>
            <person name="Anjard C."/>
            <person name="Babu M.M."/>
            <person name="Basu S."/>
            <person name="Bushmanova Y."/>
            <person name="van der Wel H."/>
            <person name="Katoh-Kurasawa M."/>
            <person name="Dinh C."/>
            <person name="Coutinho P.M."/>
            <person name="Saito T."/>
            <person name="Elias M."/>
            <person name="Schaap P."/>
            <person name="Kay R.R."/>
            <person name="Henrissat B."/>
            <person name="Eichinger L."/>
            <person name="Rivero F."/>
            <person name="Putnam N.H."/>
            <person name="West C.M."/>
            <person name="Loomis W.F."/>
            <person name="Chisholm R.L."/>
            <person name="Shaulsky G."/>
            <person name="Strassmann J.E."/>
            <person name="Queller D.C."/>
            <person name="Kuspa A."/>
            <person name="Grigoriev I.V."/>
        </authorList>
    </citation>
    <scope>NUCLEOTIDE SEQUENCE [LARGE SCALE GENOMIC DNA]</scope>
    <source>
        <strain evidence="7">QSDP1</strain>
    </source>
</reference>
<keyword evidence="5" id="KW-0687">Ribonucleoprotein</keyword>
<organism evidence="6 7">
    <name type="scientific">Dictyostelium purpureum</name>
    <name type="common">Slime mold</name>
    <dbReference type="NCBI Taxonomy" id="5786"/>
    <lineage>
        <taxon>Eukaryota</taxon>
        <taxon>Amoebozoa</taxon>
        <taxon>Evosea</taxon>
        <taxon>Eumycetozoa</taxon>
        <taxon>Dictyostelia</taxon>
        <taxon>Dictyosteliales</taxon>
        <taxon>Dictyosteliaceae</taxon>
        <taxon>Dictyostelium</taxon>
    </lineage>
</organism>
<dbReference type="PANTHER" id="PTHR12010:SF2">
    <property type="entry name" value="40S RIBOSOMAL PROTEIN S29"/>
    <property type="match status" value="1"/>
</dbReference>
<evidence type="ECO:0000313" key="6">
    <source>
        <dbReference type="EMBL" id="EGC29025.1"/>
    </source>
</evidence>
<dbReference type="GO" id="GO:0003735">
    <property type="term" value="F:structural constituent of ribosome"/>
    <property type="evidence" value="ECO:0000318"/>
    <property type="project" value="GO_Central"/>
</dbReference>
<dbReference type="FunCoup" id="F1A460">
    <property type="interactions" value="346"/>
</dbReference>
<dbReference type="KEGG" id="dpp:DICPUDRAFT_51529"/>
<dbReference type="GO" id="GO:0008270">
    <property type="term" value="F:zinc ion binding"/>
    <property type="evidence" value="ECO:0000318"/>
    <property type="project" value="GO_Central"/>
</dbReference>
<dbReference type="OrthoDB" id="24570at2759"/>
<evidence type="ECO:0000256" key="5">
    <source>
        <dbReference type="ARBA" id="ARBA00023274"/>
    </source>
</evidence>
<dbReference type="EMBL" id="GL871499">
    <property type="protein sequence ID" value="EGC29025.1"/>
    <property type="molecule type" value="Genomic_DNA"/>
</dbReference>
<dbReference type="VEuPathDB" id="AmoebaDB:DICPUDRAFT_51529"/>
<dbReference type="eggNOG" id="KOG3506">
    <property type="taxonomic scope" value="Eukaryota"/>
</dbReference>